<keyword evidence="2" id="KW-1185">Reference proteome</keyword>
<dbReference type="STRING" id="1616788.AR543_00705"/>
<protein>
    <submittedName>
        <fullName evidence="1">Uncharacterized protein</fullName>
    </submittedName>
</protein>
<dbReference type="Proteomes" id="UP000078148">
    <property type="component" value="Chromosome"/>
</dbReference>
<evidence type="ECO:0000313" key="2">
    <source>
        <dbReference type="Proteomes" id="UP000078148"/>
    </source>
</evidence>
<dbReference type="AlphaFoldDB" id="A0A172ZAN7"/>
<organism evidence="1 2">
    <name type="scientific">Paenibacillus bovis</name>
    <dbReference type="NCBI Taxonomy" id="1616788"/>
    <lineage>
        <taxon>Bacteria</taxon>
        <taxon>Bacillati</taxon>
        <taxon>Bacillota</taxon>
        <taxon>Bacilli</taxon>
        <taxon>Bacillales</taxon>
        <taxon>Paenibacillaceae</taxon>
        <taxon>Paenibacillus</taxon>
    </lineage>
</organism>
<dbReference type="RefSeq" id="WP_060530919.1">
    <property type="nucleotide sequence ID" value="NZ_CP013023.1"/>
</dbReference>
<dbReference type="InterPro" id="IPR045352">
    <property type="entry name" value="DUF6530"/>
</dbReference>
<dbReference type="KEGG" id="pbv:AR543_00705"/>
<proteinExistence type="predicted"/>
<dbReference type="EMBL" id="CP013023">
    <property type="protein sequence ID" value="ANF94694.1"/>
    <property type="molecule type" value="Genomic_DNA"/>
</dbReference>
<dbReference type="OrthoDB" id="1550511at2"/>
<reference evidence="1 2" key="2">
    <citation type="journal article" date="2016" name="Int. J. Syst. Evol. Microbiol.">
        <title>Paenibacillus bovis sp. nov., isolated from raw yak (Bos grunniens) milk.</title>
        <authorList>
            <person name="Gao C."/>
            <person name="Han J."/>
            <person name="Liu Z."/>
            <person name="Xu X."/>
            <person name="Hang F."/>
            <person name="Wu Z."/>
        </authorList>
    </citation>
    <scope>NUCLEOTIDE SEQUENCE [LARGE SCALE GENOMIC DNA]</scope>
    <source>
        <strain evidence="1 2">BD3526</strain>
    </source>
</reference>
<reference evidence="2" key="1">
    <citation type="submission" date="2015-10" db="EMBL/GenBank/DDBJ databases">
        <title>Genome of Paenibacillus bovis sp. nov.</title>
        <authorList>
            <person name="Wu Z."/>
            <person name="Gao C."/>
            <person name="Liu Z."/>
            <person name="Zheng H."/>
        </authorList>
    </citation>
    <scope>NUCLEOTIDE SEQUENCE [LARGE SCALE GENOMIC DNA]</scope>
    <source>
        <strain evidence="2">BD3526</strain>
    </source>
</reference>
<sequence length="159" mass="18180">MNRTNHSNYQPVMAAADYTQVDGQRAYRQEVRELSLGLQELPQDRRVEVVAQVSKGEVGQEGDSESVWPIHRILDAAILLCRSIDYFQEGYRQECLYDPEHPVFDRIPLQGAALSVGFTGDHEDIEQHIQTFQQALEDQGHLIGERLRILSRLLNELGH</sequence>
<dbReference type="Pfam" id="PF20140">
    <property type="entry name" value="DUF6530"/>
    <property type="match status" value="1"/>
</dbReference>
<evidence type="ECO:0000313" key="1">
    <source>
        <dbReference type="EMBL" id="ANF94694.1"/>
    </source>
</evidence>
<name>A0A172ZAN7_9BACL</name>
<accession>A0A172ZAN7</accession>
<gene>
    <name evidence="1" type="ORF">AR543_00705</name>
</gene>